<dbReference type="SUPFAM" id="SSF52540">
    <property type="entry name" value="P-loop containing nucleoside triphosphate hydrolases"/>
    <property type="match status" value="1"/>
</dbReference>
<comment type="catalytic activity">
    <reaction evidence="1 6">
        <text>adenosine 5'-phosphosulfate + ATP = 3'-phosphoadenylyl sulfate + ADP + H(+)</text>
        <dbReference type="Rhea" id="RHEA:24152"/>
        <dbReference type="ChEBI" id="CHEBI:15378"/>
        <dbReference type="ChEBI" id="CHEBI:30616"/>
        <dbReference type="ChEBI" id="CHEBI:58243"/>
        <dbReference type="ChEBI" id="CHEBI:58339"/>
        <dbReference type="ChEBI" id="CHEBI:456216"/>
        <dbReference type="EC" id="2.7.1.25"/>
    </reaction>
</comment>
<keyword evidence="8" id="KW-0472">Membrane</keyword>
<dbReference type="Pfam" id="PF13454">
    <property type="entry name" value="NAD_binding_9"/>
    <property type="match status" value="1"/>
</dbReference>
<protein>
    <recommendedName>
        <fullName evidence="2 6">Adenylyl-sulfate kinase</fullName>
        <ecNumber evidence="2 6">2.7.1.25</ecNumber>
    </recommendedName>
    <alternativeName>
        <fullName evidence="6">APS kinase</fullName>
    </alternativeName>
    <alternativeName>
        <fullName evidence="6">ATP adenosine-5'-phosphosulfate 3'-phosphotransferase</fullName>
    </alternativeName>
    <alternativeName>
        <fullName evidence="6">Adenosine-5'-phosphosulfate kinase</fullName>
    </alternativeName>
</protein>
<dbReference type="GO" id="GO:0070814">
    <property type="term" value="P:hydrogen sulfide biosynthetic process"/>
    <property type="evidence" value="ECO:0007669"/>
    <property type="project" value="UniProtKB-UniRule"/>
</dbReference>
<comment type="caution">
    <text evidence="6">Lacks conserved residue(s) required for the propagation of feature annotation.</text>
</comment>
<evidence type="ECO:0000256" key="1">
    <source>
        <dbReference type="ARBA" id="ARBA00001823"/>
    </source>
</evidence>
<keyword evidence="8" id="KW-0812">Transmembrane</keyword>
<comment type="similarity">
    <text evidence="6">Belongs to the APS kinase family.</text>
</comment>
<evidence type="ECO:0000256" key="6">
    <source>
        <dbReference type="HAMAP-Rule" id="MF_00065"/>
    </source>
</evidence>
<dbReference type="NCBIfam" id="TIGR00455">
    <property type="entry name" value="apsK"/>
    <property type="match status" value="1"/>
</dbReference>
<keyword evidence="8" id="KW-1133">Transmembrane helix</keyword>
<feature type="binding site" evidence="6">
    <location>
        <begin position="518"/>
        <end position="525"/>
    </location>
    <ligand>
        <name>ATP</name>
        <dbReference type="ChEBI" id="CHEBI:30616"/>
    </ligand>
</feature>
<dbReference type="InterPro" id="IPR059117">
    <property type="entry name" value="APS_kinase_dom"/>
</dbReference>
<dbReference type="InterPro" id="IPR052189">
    <property type="entry name" value="L-asp_N-monooxygenase_NS-form"/>
</dbReference>
<dbReference type="InterPro" id="IPR002891">
    <property type="entry name" value="APS"/>
</dbReference>
<feature type="transmembrane region" description="Helical" evidence="8">
    <location>
        <begin position="12"/>
        <end position="30"/>
    </location>
</feature>
<dbReference type="PANTHER" id="PTHR40254">
    <property type="entry name" value="BLR0577 PROTEIN"/>
    <property type="match status" value="1"/>
</dbReference>
<evidence type="ECO:0000256" key="3">
    <source>
        <dbReference type="ARBA" id="ARBA00022679"/>
    </source>
</evidence>
<dbReference type="InterPro" id="IPR038732">
    <property type="entry name" value="HpyO/CreE_NAD-binding"/>
</dbReference>
<sequence>MLSSTRAHVPHRLVVVGAGAAGTMVVIHVADEAVRRRRPVEITLVDPGPRTGAGVAFATDDPRHLLNVPAGGMSCLPDRPDHFVDWLVGHRDAKATPRSFVPRRHYGDYLAATSAASVERAGGLVTYRRLHTRATACAWHGDRARLTLADGTRLTADSVVLATGPLPGRSSWASPELRASKRFVGDPWAPDALAGPLADDADVLLVGSGLTAVDVAVTLARPGRTVHVLSRHGLLPRAHAVSPLPPVAPAEPLEGLPLRPLRAAVLRHIRQVTHAHGDWRPAVDGLRPLTARLWSALGEEQRAEFLRTDRPRWNVLRHRMAPETAETVARLRTARRLRLHVGDAAETRIDPDALTVTPTGSAPVRVGWVVDCSGPGVRPADSPDPLLSCLLSSGLAVPGPLGMGFEGTPGGQLRSRDGYRALWTLGAHRRGELWETTAVPEIRRQAAGIARSILCAARTEGDSSAVSAGSGSAGSGLAGSVSAGSGSAASPEESPAVVASPPSPRVHHRTGCTVWLTGLPSAGKSSVARELATRLRAEGHRVEVLDGDEVRSNLSAGLGFSREDRDTHVRRIGMVAEVLARNGVIVLVPVIAPYRANRESVRLRHDLARIPYLEIHVAAPVEVCSVRDVKGLYAKQAAGAIHGLTGVDDPYEAPERPDLRLHTHREPVSVSADGVHLMLSERGLI</sequence>
<dbReference type="PANTHER" id="PTHR40254:SF1">
    <property type="entry name" value="BLR0577 PROTEIN"/>
    <property type="match status" value="1"/>
</dbReference>
<evidence type="ECO:0000256" key="4">
    <source>
        <dbReference type="ARBA" id="ARBA00022741"/>
    </source>
</evidence>
<feature type="region of interest" description="Disordered" evidence="7">
    <location>
        <begin position="464"/>
        <end position="505"/>
    </location>
</feature>
<gene>
    <name evidence="6 11" type="primary">cysC</name>
    <name evidence="11" type="ORF">DEJ48_07640</name>
</gene>
<dbReference type="CDD" id="cd02027">
    <property type="entry name" value="APSK"/>
    <property type="match status" value="1"/>
</dbReference>
<keyword evidence="3 6" id="KW-0808">Transferase</keyword>
<evidence type="ECO:0000256" key="2">
    <source>
        <dbReference type="ARBA" id="ARBA00012121"/>
    </source>
</evidence>
<organism evidence="11 12">
    <name type="scientific">Streptomyces venezuelae</name>
    <dbReference type="NCBI Taxonomy" id="54571"/>
    <lineage>
        <taxon>Bacteria</taxon>
        <taxon>Bacillati</taxon>
        <taxon>Actinomycetota</taxon>
        <taxon>Actinomycetes</taxon>
        <taxon>Kitasatosporales</taxon>
        <taxon>Streptomycetaceae</taxon>
        <taxon>Streptomyces</taxon>
    </lineage>
</organism>
<dbReference type="Proteomes" id="UP000322927">
    <property type="component" value="Chromosome"/>
</dbReference>
<dbReference type="EC" id="2.7.1.25" evidence="2 6"/>
<evidence type="ECO:0000259" key="10">
    <source>
        <dbReference type="Pfam" id="PF13454"/>
    </source>
</evidence>
<feature type="domain" description="FAD-dependent urate hydroxylase HpyO/Asp monooxygenase CreE-like FAD/NAD(P)-binding" evidence="10">
    <location>
        <begin position="14"/>
        <end position="164"/>
    </location>
</feature>
<dbReference type="GO" id="GO:0000103">
    <property type="term" value="P:sulfate assimilation"/>
    <property type="evidence" value="ECO:0007669"/>
    <property type="project" value="UniProtKB-UniRule"/>
</dbReference>
<keyword evidence="4 6" id="KW-0547">Nucleotide-binding</keyword>
<proteinExistence type="inferred from homology"/>
<evidence type="ECO:0000256" key="7">
    <source>
        <dbReference type="SAM" id="MobiDB-lite"/>
    </source>
</evidence>
<dbReference type="AlphaFoldDB" id="A0A5P2BSK4"/>
<dbReference type="OrthoDB" id="101972at2"/>
<evidence type="ECO:0000313" key="11">
    <source>
        <dbReference type="EMBL" id="QES33283.1"/>
    </source>
</evidence>
<dbReference type="InterPro" id="IPR027417">
    <property type="entry name" value="P-loop_NTPase"/>
</dbReference>
<evidence type="ECO:0000313" key="12">
    <source>
        <dbReference type="Proteomes" id="UP000322927"/>
    </source>
</evidence>
<evidence type="ECO:0000259" key="9">
    <source>
        <dbReference type="Pfam" id="PF01583"/>
    </source>
</evidence>
<dbReference type="InterPro" id="IPR036188">
    <property type="entry name" value="FAD/NAD-bd_sf"/>
</dbReference>
<comment type="function">
    <text evidence="6">Catalyzes the synthesis of activated sulfate.</text>
</comment>
<keyword evidence="6" id="KW-0597">Phosphoprotein</keyword>
<dbReference type="GO" id="GO:0004020">
    <property type="term" value="F:adenylylsulfate kinase activity"/>
    <property type="evidence" value="ECO:0007669"/>
    <property type="project" value="UniProtKB-UniRule"/>
</dbReference>
<keyword evidence="6 11" id="KW-0418">Kinase</keyword>
<keyword evidence="5 6" id="KW-0067">ATP-binding</keyword>
<dbReference type="Pfam" id="PF01583">
    <property type="entry name" value="APS_kinase"/>
    <property type="match status" value="1"/>
</dbReference>
<evidence type="ECO:0000256" key="8">
    <source>
        <dbReference type="SAM" id="Phobius"/>
    </source>
</evidence>
<dbReference type="Gene3D" id="3.50.50.60">
    <property type="entry name" value="FAD/NAD(P)-binding domain"/>
    <property type="match status" value="1"/>
</dbReference>
<comment type="pathway">
    <text evidence="6">Sulfur metabolism; hydrogen sulfide biosynthesis; sulfite from sulfate: step 2/3.</text>
</comment>
<dbReference type="Gene3D" id="3.40.50.300">
    <property type="entry name" value="P-loop containing nucleotide triphosphate hydrolases"/>
    <property type="match status" value="1"/>
</dbReference>
<dbReference type="HAMAP" id="MF_00065">
    <property type="entry name" value="Adenylyl_sulf_kinase"/>
    <property type="match status" value="1"/>
</dbReference>
<feature type="compositionally biased region" description="Low complexity" evidence="7">
    <location>
        <begin position="478"/>
        <end position="500"/>
    </location>
</feature>
<dbReference type="UniPathway" id="UPA00140">
    <property type="reaction ID" value="UER00205"/>
</dbReference>
<evidence type="ECO:0000256" key="5">
    <source>
        <dbReference type="ARBA" id="ARBA00022840"/>
    </source>
</evidence>
<accession>A0A5P2BSK4</accession>
<reference evidence="11 12" key="1">
    <citation type="submission" date="2018-05" db="EMBL/GenBank/DDBJ databases">
        <title>Streptomyces venezuelae.</title>
        <authorList>
            <person name="Kim W."/>
            <person name="Lee N."/>
            <person name="Cho B.-K."/>
        </authorList>
    </citation>
    <scope>NUCLEOTIDE SEQUENCE [LARGE SCALE GENOMIC DNA]</scope>
    <source>
        <strain evidence="11 12">ATCC 14584</strain>
    </source>
</reference>
<name>A0A5P2BSK4_STRVZ</name>
<dbReference type="PRINTS" id="PR00368">
    <property type="entry name" value="FADPNR"/>
</dbReference>
<dbReference type="SUPFAM" id="SSF51905">
    <property type="entry name" value="FAD/NAD(P)-binding domain"/>
    <property type="match status" value="2"/>
</dbReference>
<dbReference type="EMBL" id="CP029192">
    <property type="protein sequence ID" value="QES33283.1"/>
    <property type="molecule type" value="Genomic_DNA"/>
</dbReference>
<feature type="domain" description="APS kinase" evidence="9">
    <location>
        <begin position="511"/>
        <end position="661"/>
    </location>
</feature>
<dbReference type="GO" id="GO:0005524">
    <property type="term" value="F:ATP binding"/>
    <property type="evidence" value="ECO:0007669"/>
    <property type="project" value="UniProtKB-UniRule"/>
</dbReference>